<feature type="compositionally biased region" description="Basic and acidic residues" evidence="1">
    <location>
        <begin position="79"/>
        <end position="93"/>
    </location>
</feature>
<dbReference type="Proteomes" id="UP000008022">
    <property type="component" value="Unassembled WGS sequence"/>
</dbReference>
<dbReference type="AlphaFoldDB" id="A0A0E0RA91"/>
<evidence type="ECO:0000313" key="3">
    <source>
        <dbReference type="EnsemblPlants" id="ORUFI11G19500.1"/>
    </source>
</evidence>
<reference evidence="4" key="1">
    <citation type="submission" date="2013-06" db="EMBL/GenBank/DDBJ databases">
        <authorList>
            <person name="Zhao Q."/>
        </authorList>
    </citation>
    <scope>NUCLEOTIDE SEQUENCE</scope>
    <source>
        <strain evidence="4">cv. W1943</strain>
    </source>
</reference>
<feature type="region of interest" description="Disordered" evidence="1">
    <location>
        <begin position="61"/>
        <end position="113"/>
    </location>
</feature>
<keyword evidence="4" id="KW-1185">Reference proteome</keyword>
<feature type="compositionally biased region" description="Basic residues" evidence="1">
    <location>
        <begin position="63"/>
        <end position="72"/>
    </location>
</feature>
<sequence>MKNGARVAHQMASTAHGLAELPLLILLVLIMMNLMVAASTVQEKKDKKPLSKAWAEGAGWRRLQARQTHRPGRSVGQRRTPEGGHVGREEPHRPGMSTGQGRCRRTKTTSGGSRAFPTVDGGCAVEPLGLWGLGKVIWVPGSAGLNFLASIPKICLGAIFRVPTGDALMFHFFSRYFLFMTLCTSLCHIRRRGDACPCLSFEGWGL</sequence>
<dbReference type="STRING" id="4529.A0A0E0RA91"/>
<keyword evidence="2" id="KW-0812">Transmembrane</keyword>
<protein>
    <submittedName>
        <fullName evidence="3">Uncharacterized protein</fullName>
    </submittedName>
</protein>
<dbReference type="HOGENOM" id="CLU_1333814_0_0_1"/>
<evidence type="ECO:0000256" key="2">
    <source>
        <dbReference type="SAM" id="Phobius"/>
    </source>
</evidence>
<organism evidence="3 4">
    <name type="scientific">Oryza rufipogon</name>
    <name type="common">Brownbeard rice</name>
    <name type="synonym">Asian wild rice</name>
    <dbReference type="NCBI Taxonomy" id="4529"/>
    <lineage>
        <taxon>Eukaryota</taxon>
        <taxon>Viridiplantae</taxon>
        <taxon>Streptophyta</taxon>
        <taxon>Embryophyta</taxon>
        <taxon>Tracheophyta</taxon>
        <taxon>Spermatophyta</taxon>
        <taxon>Magnoliopsida</taxon>
        <taxon>Liliopsida</taxon>
        <taxon>Poales</taxon>
        <taxon>Poaceae</taxon>
        <taxon>BOP clade</taxon>
        <taxon>Oryzoideae</taxon>
        <taxon>Oryzeae</taxon>
        <taxon>Oryzinae</taxon>
        <taxon>Oryza</taxon>
    </lineage>
</organism>
<accession>A0A0E0RA91</accession>
<evidence type="ECO:0000313" key="4">
    <source>
        <dbReference type="Proteomes" id="UP000008022"/>
    </source>
</evidence>
<evidence type="ECO:0000256" key="1">
    <source>
        <dbReference type="SAM" id="MobiDB-lite"/>
    </source>
</evidence>
<dbReference type="Gramene" id="ORUFI11G19500.1">
    <property type="protein sequence ID" value="ORUFI11G19500.1"/>
    <property type="gene ID" value="ORUFI11G19500"/>
</dbReference>
<reference evidence="3" key="2">
    <citation type="submission" date="2015-06" db="UniProtKB">
        <authorList>
            <consortium name="EnsemblPlants"/>
        </authorList>
    </citation>
    <scope>IDENTIFICATION</scope>
</reference>
<keyword evidence="2" id="KW-1133">Transmembrane helix</keyword>
<feature type="transmembrane region" description="Helical" evidence="2">
    <location>
        <begin position="21"/>
        <end position="41"/>
    </location>
</feature>
<keyword evidence="2" id="KW-0472">Membrane</keyword>
<dbReference type="EnsemblPlants" id="ORUFI11G19500.1">
    <property type="protein sequence ID" value="ORUFI11G19500.1"/>
    <property type="gene ID" value="ORUFI11G19500"/>
</dbReference>
<proteinExistence type="predicted"/>
<name>A0A0E0RA91_ORYRU</name>